<proteinExistence type="predicted"/>
<dbReference type="Proteomes" id="UP001596442">
    <property type="component" value="Unassembled WGS sequence"/>
</dbReference>
<dbReference type="RefSeq" id="WP_379783371.1">
    <property type="nucleotide sequence ID" value="NZ_JBHSWW010000338.1"/>
</dbReference>
<dbReference type="GO" id="GO:0008233">
    <property type="term" value="F:peptidase activity"/>
    <property type="evidence" value="ECO:0007669"/>
    <property type="project" value="UniProtKB-ARBA"/>
</dbReference>
<dbReference type="AlphaFoldDB" id="A0ABD5SHF7"/>
<dbReference type="EMBL" id="JBHSWW010000338">
    <property type="protein sequence ID" value="MFC6754698.1"/>
    <property type="molecule type" value="Genomic_DNA"/>
</dbReference>
<accession>A0ABD5SHF7</accession>
<evidence type="ECO:0000259" key="2">
    <source>
        <dbReference type="Pfam" id="PF00326"/>
    </source>
</evidence>
<evidence type="ECO:0000313" key="3">
    <source>
        <dbReference type="EMBL" id="MFC6754698.1"/>
    </source>
</evidence>
<keyword evidence="1" id="KW-0378">Hydrolase</keyword>
<dbReference type="InterPro" id="IPR029058">
    <property type="entry name" value="AB_hydrolase_fold"/>
</dbReference>
<dbReference type="Gene3D" id="3.40.50.1820">
    <property type="entry name" value="alpha/beta hydrolase"/>
    <property type="match status" value="1"/>
</dbReference>
<protein>
    <submittedName>
        <fullName evidence="3">S9 family peptidase</fullName>
    </submittedName>
</protein>
<organism evidence="3 4">
    <name type="scientific">Halorubrum tibetense</name>
    <dbReference type="NCBI Taxonomy" id="175631"/>
    <lineage>
        <taxon>Archaea</taxon>
        <taxon>Methanobacteriati</taxon>
        <taxon>Methanobacteriota</taxon>
        <taxon>Stenosarchaea group</taxon>
        <taxon>Halobacteria</taxon>
        <taxon>Halobacteriales</taxon>
        <taxon>Haloferacaceae</taxon>
        <taxon>Halorubrum</taxon>
    </lineage>
</organism>
<comment type="caution">
    <text evidence="3">The sequence shown here is derived from an EMBL/GenBank/DDBJ whole genome shotgun (WGS) entry which is preliminary data.</text>
</comment>
<dbReference type="SUPFAM" id="SSF53474">
    <property type="entry name" value="alpha/beta-Hydrolases"/>
    <property type="match status" value="1"/>
</dbReference>
<dbReference type="InterPro" id="IPR001375">
    <property type="entry name" value="Peptidase_S9_cat"/>
</dbReference>
<feature type="domain" description="Peptidase S9 prolyl oligopeptidase catalytic" evidence="2">
    <location>
        <begin position="408"/>
        <end position="623"/>
    </location>
</feature>
<evidence type="ECO:0000313" key="4">
    <source>
        <dbReference type="Proteomes" id="UP001596442"/>
    </source>
</evidence>
<dbReference type="InterPro" id="IPR011042">
    <property type="entry name" value="6-blade_b-propeller_TolB-like"/>
</dbReference>
<dbReference type="SUPFAM" id="SSF69304">
    <property type="entry name" value="Tricorn protease N-terminal domain"/>
    <property type="match status" value="1"/>
</dbReference>
<dbReference type="Pfam" id="PF00326">
    <property type="entry name" value="Peptidase_S9"/>
    <property type="match status" value="1"/>
</dbReference>
<name>A0ABD5SHF7_9EURY</name>
<gene>
    <name evidence="3" type="ORF">ACFQEU_14710</name>
</gene>
<sequence>MSEAVDTDDVLEALASLPTLAHPTASPDGDEVAAYYDVTGRNELHVLDADSGERTQWSDGDVPRNARWFVNWSADGERVFFHVDEDGDEQNDLHAISRDGAVEPVVEMDGQVVLNDVGEDGRTLILGSSRGGQMNLYRHDLDTDETEKITEYDRATGGAVLSPDCERVAYTTNERDDYDNRDVYIADADGSNPRNLALGEVGAESAPADWGPDGQRLLVGDNSPDLGRVGVYDTASESVAWLGDDAYEESPTAFLPDGERAIGTRARDAVTVPVVYDLETGEATEFDLPDGVASFGGAGNPILGDDRVLLTHTSPTTRTELVAYDLSTHEYETLVEPEYGPFSSEDFADAEYVTFDSDGVPETPQAAVEHDPYETFEIGALLYDSGERPSPLIVNPHGGPRARDTKRFDLYTQVLVSRGFSVLKINYRGSTGRGRSFVRELHDDWGGAEQGDVAIGVEHALDEYDWLDEDRVVVFGGSYGGYSAYWQLVQYPDLYDAGIAWIGVTDLVDMFENTMPHFRTELLETYLGTPEENPDLYEERSPVTHVENVDAPLFSIHGVNDRRVPVSQARIFRDALLDAGYEEGEDADFEYRELGEEGHASSDQDQKLRTFRLLDDFLARRVGTEPAGVGADD</sequence>
<evidence type="ECO:0000256" key="1">
    <source>
        <dbReference type="ARBA" id="ARBA00022801"/>
    </source>
</evidence>
<dbReference type="PANTHER" id="PTHR42776:SF27">
    <property type="entry name" value="DIPEPTIDYL PEPTIDASE FAMILY MEMBER 6"/>
    <property type="match status" value="1"/>
</dbReference>
<keyword evidence="4" id="KW-1185">Reference proteome</keyword>
<dbReference type="Gene3D" id="2.120.10.30">
    <property type="entry name" value="TolB, C-terminal domain"/>
    <property type="match status" value="2"/>
</dbReference>
<dbReference type="PANTHER" id="PTHR42776">
    <property type="entry name" value="SERINE PEPTIDASE S9 FAMILY MEMBER"/>
    <property type="match status" value="1"/>
</dbReference>
<reference evidence="3 4" key="1">
    <citation type="journal article" date="2019" name="Int. J. Syst. Evol. Microbiol.">
        <title>The Global Catalogue of Microorganisms (GCM) 10K type strain sequencing project: providing services to taxonomists for standard genome sequencing and annotation.</title>
        <authorList>
            <consortium name="The Broad Institute Genomics Platform"/>
            <consortium name="The Broad Institute Genome Sequencing Center for Infectious Disease"/>
            <person name="Wu L."/>
            <person name="Ma J."/>
        </authorList>
    </citation>
    <scope>NUCLEOTIDE SEQUENCE [LARGE SCALE GENOMIC DNA]</scope>
    <source>
        <strain evidence="3 4">CGMCC 1.3239</strain>
    </source>
</reference>